<name>A0A1M5L234_9EURY</name>
<evidence type="ECO:0008006" key="3">
    <source>
        <dbReference type="Google" id="ProtNLM"/>
    </source>
</evidence>
<reference evidence="1 2" key="1">
    <citation type="submission" date="2016-11" db="EMBL/GenBank/DDBJ databases">
        <authorList>
            <person name="Jaros S."/>
            <person name="Januszkiewicz K."/>
            <person name="Wedrychowicz H."/>
        </authorList>
    </citation>
    <scope>NUCLEOTIDE SEQUENCE [LARGE SCALE GENOMIC DNA]</scope>
    <source>
        <strain evidence="1 2">DSM 9297</strain>
    </source>
</reference>
<dbReference type="RefSeq" id="WP_073307000.1">
    <property type="nucleotide sequence ID" value="NZ_FQWV01000001.1"/>
</dbReference>
<dbReference type="InterPro" id="IPR029028">
    <property type="entry name" value="Alpha/beta_knot_MTases"/>
</dbReference>
<organism evidence="1 2">
    <name type="scientific">Halobaculum gomorrense</name>
    <dbReference type="NCBI Taxonomy" id="43928"/>
    <lineage>
        <taxon>Archaea</taxon>
        <taxon>Methanobacteriati</taxon>
        <taxon>Methanobacteriota</taxon>
        <taxon>Stenosarchaea group</taxon>
        <taxon>Halobacteria</taxon>
        <taxon>Halobacteriales</taxon>
        <taxon>Haloferacaceae</taxon>
        <taxon>Halobaculum</taxon>
    </lineage>
</organism>
<keyword evidence="2" id="KW-1185">Reference proteome</keyword>
<dbReference type="InterPro" id="IPR029026">
    <property type="entry name" value="tRNA_m1G_MTases_N"/>
</dbReference>
<evidence type="ECO:0000313" key="2">
    <source>
        <dbReference type="Proteomes" id="UP000184357"/>
    </source>
</evidence>
<gene>
    <name evidence="1" type="ORF">SAMN05443636_0735</name>
</gene>
<dbReference type="PANTHER" id="PTHR12150:SF13">
    <property type="entry name" value="METHYLTRANSFERASE C9ORF114-RELATED"/>
    <property type="match status" value="1"/>
</dbReference>
<accession>A0A1M5L234</accession>
<dbReference type="EMBL" id="FQWV01000001">
    <property type="protein sequence ID" value="SHG59172.1"/>
    <property type="molecule type" value="Genomic_DNA"/>
</dbReference>
<dbReference type="Gene3D" id="3.40.1280.10">
    <property type="match status" value="1"/>
</dbReference>
<dbReference type="PANTHER" id="PTHR12150">
    <property type="entry name" value="CLASS IV SAM-BINDING METHYLTRANSFERASE-RELATED"/>
    <property type="match status" value="1"/>
</dbReference>
<dbReference type="AlphaFoldDB" id="A0A1M5L234"/>
<dbReference type="InterPro" id="IPR012340">
    <property type="entry name" value="NA-bd_OB-fold"/>
</dbReference>
<dbReference type="OrthoDB" id="4144at2157"/>
<dbReference type="InterPro" id="IPR003750">
    <property type="entry name" value="Put_MeTrfase-C9orf114-like"/>
</dbReference>
<dbReference type="CDD" id="cd18086">
    <property type="entry name" value="HsC9orf114-like"/>
    <property type="match status" value="1"/>
</dbReference>
<dbReference type="Proteomes" id="UP000184357">
    <property type="component" value="Unassembled WGS sequence"/>
</dbReference>
<dbReference type="Pfam" id="PF02598">
    <property type="entry name" value="Methyltrn_RNA_3"/>
    <property type="match status" value="1"/>
</dbReference>
<evidence type="ECO:0000313" key="1">
    <source>
        <dbReference type="EMBL" id="SHG59172.1"/>
    </source>
</evidence>
<dbReference type="SUPFAM" id="SSF75217">
    <property type="entry name" value="alpha/beta knot"/>
    <property type="match status" value="1"/>
</dbReference>
<proteinExistence type="predicted"/>
<sequence length="277" mass="30069">MNGTTLDVIVPSSLVREAEDGREATRKLGYVARAATIFRADRLVVFPDREGERRRGGEYVRTVLEYCATPSYLRREVWGKREELRHVGVLPPMRPARSGPDGSELREGIVTEVGPEGRVRVNCGTQHPISLHASPGREYVEGERVTVRVSSREPVRARLTDDPAPGFRVTGAALEDALADAETAIATSRHGRELSVSGLADVRARMRDTHVAVAFGSPGRGLPAILGVDTEDVPVDPDATDGSGFDLWLNAIPRQGSEVVRTEEAIFAALSPLTLTE</sequence>
<dbReference type="STRING" id="43928.SAMN05443636_0735"/>
<dbReference type="Gene3D" id="2.40.50.140">
    <property type="entry name" value="Nucleic acid-binding proteins"/>
    <property type="match status" value="1"/>
</dbReference>
<protein>
    <recommendedName>
        <fullName evidence="3">DUF171 family protein</fullName>
    </recommendedName>
</protein>